<keyword evidence="1" id="KW-0812">Transmembrane</keyword>
<dbReference type="OrthoDB" id="851298at2"/>
<name>A0A4Z0Q8H4_9BACT</name>
<protein>
    <submittedName>
        <fullName evidence="2">Uncharacterized protein</fullName>
    </submittedName>
</protein>
<gene>
    <name evidence="2" type="ORF">E5K00_09865</name>
</gene>
<feature type="transmembrane region" description="Helical" evidence="1">
    <location>
        <begin position="194"/>
        <end position="217"/>
    </location>
</feature>
<keyword evidence="1" id="KW-0472">Membrane</keyword>
<feature type="transmembrane region" description="Helical" evidence="1">
    <location>
        <begin position="72"/>
        <end position="89"/>
    </location>
</feature>
<dbReference type="EMBL" id="SRLC01000001">
    <property type="protein sequence ID" value="TGE25473.1"/>
    <property type="molecule type" value="Genomic_DNA"/>
</dbReference>
<sequence length="232" mass="26233">MPTLDSTVLVDIAKQLNILAVVAYLVPIAVCIRRWPHLAPPTRPLILTALGISLLLNVLSEVGRQVWNTNILFIYFITWTETLFLGWAYYQALHTPRSRQLLGGAAAVFGLVALAEPLMHGFSGEQTYTRTAQSILLIGAALAYFEQVLHELRNIRLERDPMFLVSVGVTLYYSGTLMVFVLEDSMQKQHQISQIWIMYIIQAVLSIMLSGLIAWALHHAARRTQEHFNRSF</sequence>
<keyword evidence="3" id="KW-1185">Reference proteome</keyword>
<dbReference type="Proteomes" id="UP000297549">
    <property type="component" value="Unassembled WGS sequence"/>
</dbReference>
<feature type="transmembrane region" description="Helical" evidence="1">
    <location>
        <begin position="161"/>
        <end position="182"/>
    </location>
</feature>
<evidence type="ECO:0000313" key="2">
    <source>
        <dbReference type="EMBL" id="TGE25473.1"/>
    </source>
</evidence>
<dbReference type="RefSeq" id="WP_135463051.1">
    <property type="nucleotide sequence ID" value="NZ_SRLC01000001.1"/>
</dbReference>
<accession>A0A4Z0Q8H4</accession>
<feature type="transmembrane region" description="Helical" evidence="1">
    <location>
        <begin position="101"/>
        <end position="119"/>
    </location>
</feature>
<dbReference type="AlphaFoldDB" id="A0A4Z0Q8H4"/>
<organism evidence="2 3">
    <name type="scientific">Hymenobacter aquaticus</name>
    <dbReference type="NCBI Taxonomy" id="1867101"/>
    <lineage>
        <taxon>Bacteria</taxon>
        <taxon>Pseudomonadati</taxon>
        <taxon>Bacteroidota</taxon>
        <taxon>Cytophagia</taxon>
        <taxon>Cytophagales</taxon>
        <taxon>Hymenobacteraceae</taxon>
        <taxon>Hymenobacter</taxon>
    </lineage>
</organism>
<reference evidence="2 3" key="1">
    <citation type="submission" date="2019-04" db="EMBL/GenBank/DDBJ databases">
        <authorList>
            <person name="Feng G."/>
            <person name="Zhang J."/>
            <person name="Zhu H."/>
        </authorList>
    </citation>
    <scope>NUCLEOTIDE SEQUENCE [LARGE SCALE GENOMIC DNA]</scope>
    <source>
        <strain evidence="2 3">JCM 31653</strain>
    </source>
</reference>
<feature type="transmembrane region" description="Helical" evidence="1">
    <location>
        <begin position="12"/>
        <end position="32"/>
    </location>
</feature>
<feature type="transmembrane region" description="Helical" evidence="1">
    <location>
        <begin position="131"/>
        <end position="149"/>
    </location>
</feature>
<comment type="caution">
    <text evidence="2">The sequence shown here is derived from an EMBL/GenBank/DDBJ whole genome shotgun (WGS) entry which is preliminary data.</text>
</comment>
<evidence type="ECO:0000256" key="1">
    <source>
        <dbReference type="SAM" id="Phobius"/>
    </source>
</evidence>
<evidence type="ECO:0000313" key="3">
    <source>
        <dbReference type="Proteomes" id="UP000297549"/>
    </source>
</evidence>
<feature type="transmembrane region" description="Helical" evidence="1">
    <location>
        <begin position="44"/>
        <end position="60"/>
    </location>
</feature>
<proteinExistence type="predicted"/>
<keyword evidence="1" id="KW-1133">Transmembrane helix</keyword>